<keyword evidence="1" id="KW-1185">Reference proteome</keyword>
<reference evidence="2" key="1">
    <citation type="submission" date="2022-11" db="UniProtKB">
        <authorList>
            <consortium name="WormBaseParasite"/>
        </authorList>
    </citation>
    <scope>IDENTIFICATION</scope>
</reference>
<protein>
    <submittedName>
        <fullName evidence="2">Uncharacterized protein</fullName>
    </submittedName>
</protein>
<organism evidence="1 2">
    <name type="scientific">Romanomermis culicivorax</name>
    <name type="common">Nematode worm</name>
    <dbReference type="NCBI Taxonomy" id="13658"/>
    <lineage>
        <taxon>Eukaryota</taxon>
        <taxon>Metazoa</taxon>
        <taxon>Ecdysozoa</taxon>
        <taxon>Nematoda</taxon>
        <taxon>Enoplea</taxon>
        <taxon>Dorylaimia</taxon>
        <taxon>Mermithida</taxon>
        <taxon>Mermithoidea</taxon>
        <taxon>Mermithidae</taxon>
        <taxon>Romanomermis</taxon>
    </lineage>
</organism>
<dbReference type="Proteomes" id="UP000887565">
    <property type="component" value="Unplaced"/>
</dbReference>
<accession>A0A915JQG2</accession>
<dbReference type="AlphaFoldDB" id="A0A915JQG2"/>
<proteinExistence type="predicted"/>
<evidence type="ECO:0000313" key="1">
    <source>
        <dbReference type="Proteomes" id="UP000887565"/>
    </source>
</evidence>
<dbReference type="WBParaSite" id="nRc.2.0.1.t28343-RA">
    <property type="protein sequence ID" value="nRc.2.0.1.t28343-RA"/>
    <property type="gene ID" value="nRc.2.0.1.g28343"/>
</dbReference>
<name>A0A915JQG2_ROMCU</name>
<evidence type="ECO:0000313" key="2">
    <source>
        <dbReference type="WBParaSite" id="nRc.2.0.1.t28343-RA"/>
    </source>
</evidence>
<sequence length="91" mass="10457">MKRGKGTATQIMIKNRCFKQFVMEWFCGGGHNQVFEQLVSSQHMHRGSSQQWVGLDGRWKRKWVLEIDMAQQTEIQMEGTVGAPFGEPRAS</sequence>